<protein>
    <recommendedName>
        <fullName evidence="3">fructose-bisphosphatase</fullName>
        <ecNumber evidence="3">3.1.3.11</ecNumber>
    </recommendedName>
</protein>
<keyword evidence="7" id="KW-0119">Carbohydrate metabolism</keyword>
<dbReference type="GO" id="GO:0042132">
    <property type="term" value="F:fructose 1,6-bisphosphate 1-phosphatase activity"/>
    <property type="evidence" value="ECO:0007669"/>
    <property type="project" value="UniProtKB-EC"/>
</dbReference>
<evidence type="ECO:0000313" key="9">
    <source>
        <dbReference type="Proteomes" id="UP000254741"/>
    </source>
</evidence>
<dbReference type="SUPFAM" id="SSF56655">
    <property type="entry name" value="Carbohydrate phosphatase"/>
    <property type="match status" value="1"/>
</dbReference>
<accession>A0A379T6Z5</accession>
<dbReference type="AlphaFoldDB" id="A0A379T6Z5"/>
<evidence type="ECO:0000256" key="7">
    <source>
        <dbReference type="ARBA" id="ARBA00023277"/>
    </source>
</evidence>
<dbReference type="GO" id="GO:0030145">
    <property type="term" value="F:manganese ion binding"/>
    <property type="evidence" value="ECO:0007669"/>
    <property type="project" value="UniProtKB-ARBA"/>
</dbReference>
<evidence type="ECO:0000256" key="3">
    <source>
        <dbReference type="ARBA" id="ARBA00013093"/>
    </source>
</evidence>
<dbReference type="CDD" id="cd01516">
    <property type="entry name" value="FBPase_glpX"/>
    <property type="match status" value="1"/>
</dbReference>
<dbReference type="EC" id="3.1.3.11" evidence="3"/>
<evidence type="ECO:0000256" key="2">
    <source>
        <dbReference type="ARBA" id="ARBA00008989"/>
    </source>
</evidence>
<dbReference type="GO" id="GO:0006071">
    <property type="term" value="P:glycerol metabolic process"/>
    <property type="evidence" value="ECO:0007669"/>
    <property type="project" value="InterPro"/>
</dbReference>
<comment type="catalytic activity">
    <reaction evidence="1">
        <text>beta-D-fructose 1,6-bisphosphate + H2O = beta-D-fructose 6-phosphate + phosphate</text>
        <dbReference type="Rhea" id="RHEA:11064"/>
        <dbReference type="ChEBI" id="CHEBI:15377"/>
        <dbReference type="ChEBI" id="CHEBI:32966"/>
        <dbReference type="ChEBI" id="CHEBI:43474"/>
        <dbReference type="ChEBI" id="CHEBI:57634"/>
        <dbReference type="EC" id="3.1.3.11"/>
    </reaction>
</comment>
<dbReference type="NCBIfam" id="TIGR00330">
    <property type="entry name" value="glpX"/>
    <property type="match status" value="1"/>
</dbReference>
<evidence type="ECO:0000256" key="5">
    <source>
        <dbReference type="ARBA" id="ARBA00022801"/>
    </source>
</evidence>
<comment type="similarity">
    <text evidence="2">Belongs to the FBPase class 2 family.</text>
</comment>
<gene>
    <name evidence="8" type="primary">yggF</name>
    <name evidence="8" type="ORF">NCTC8297_01070</name>
</gene>
<evidence type="ECO:0000256" key="1">
    <source>
        <dbReference type="ARBA" id="ARBA00001273"/>
    </source>
</evidence>
<dbReference type="FunFam" id="3.40.190.90:FF:000001">
    <property type="entry name" value="Fructose-1,6-bisphosphatase"/>
    <property type="match status" value="1"/>
</dbReference>
<dbReference type="Gene3D" id="3.30.540.10">
    <property type="entry name" value="Fructose-1,6-Bisphosphatase, subunit A, domain 1"/>
    <property type="match status" value="1"/>
</dbReference>
<sequence>MPGPTDSQFKVPFNFYNVHYNSTHVVGTSGGSTGDMKEAIALSATGQLQPSFMVTHIGGLDAVPDTVLNLPDIPGGKKLIYNGVTMPLTAITDFAEKGKTDPLFRELARLVEETHGIWNEKAERYLLAQFGVDIGGGGMMSLAWPLFRITEQAALAAWPQTGCGDKNRIDGLAVTAMRQALNDIAIRGRIVIGEGEIDHAPMLWIGEEVGNGEGPEVDIAVDPIEGTRMVAMGQSNALAVMAFAPRGSLLHAPDMYMKKLVVSRQAKGVINLALSLTDNLRNVARALNKPLEELRMVTLDKPRLQPAITQATQLGVKVFALSDGDVAASVLTCLQDNPYDLMYTIGGAPEGVISACAVKALGGDMQAELLDFCEAKGDNADNRLVAQQERQRCEEMGVAVNRVYSLDELAAGNDILFSATGVTGGDLVNGIQRVANGVRTQTLLIGSADRTCNIIDSLHSW</sequence>
<dbReference type="PANTHER" id="PTHR30447:SF0">
    <property type="entry name" value="FRUCTOSE-1,6-BISPHOSPHATASE 1 CLASS 2-RELATED"/>
    <property type="match status" value="1"/>
</dbReference>
<keyword evidence="6" id="KW-0464">Manganese</keyword>
<organism evidence="8 9">
    <name type="scientific">Salmonella enterica subsp. arizonae</name>
    <dbReference type="NCBI Taxonomy" id="59203"/>
    <lineage>
        <taxon>Bacteria</taxon>
        <taxon>Pseudomonadati</taxon>
        <taxon>Pseudomonadota</taxon>
        <taxon>Gammaproteobacteria</taxon>
        <taxon>Enterobacterales</taxon>
        <taxon>Enterobacteriaceae</taxon>
        <taxon>Salmonella</taxon>
    </lineage>
</organism>
<keyword evidence="5 8" id="KW-0378">Hydrolase</keyword>
<dbReference type="GO" id="GO:0005829">
    <property type="term" value="C:cytosol"/>
    <property type="evidence" value="ECO:0007669"/>
    <property type="project" value="TreeGrafter"/>
</dbReference>
<dbReference type="GO" id="GO:0030388">
    <property type="term" value="P:fructose 1,6-bisphosphate metabolic process"/>
    <property type="evidence" value="ECO:0007669"/>
    <property type="project" value="TreeGrafter"/>
</dbReference>
<keyword evidence="4" id="KW-0479">Metal-binding</keyword>
<evidence type="ECO:0000256" key="6">
    <source>
        <dbReference type="ARBA" id="ARBA00023211"/>
    </source>
</evidence>
<dbReference type="InterPro" id="IPR004464">
    <property type="entry name" value="FBPase_class-2/SBPase"/>
</dbReference>
<dbReference type="EMBL" id="UGXG01000002">
    <property type="protein sequence ID" value="SUG45876.1"/>
    <property type="molecule type" value="Genomic_DNA"/>
</dbReference>
<name>A0A379T6Z5_SALER</name>
<proteinExistence type="inferred from homology"/>
<dbReference type="Gene3D" id="3.40.190.90">
    <property type="match status" value="1"/>
</dbReference>
<dbReference type="Pfam" id="PF03320">
    <property type="entry name" value="FBPase_glpX"/>
    <property type="match status" value="1"/>
</dbReference>
<reference evidence="8 9" key="1">
    <citation type="submission" date="2018-06" db="EMBL/GenBank/DDBJ databases">
        <authorList>
            <consortium name="Pathogen Informatics"/>
            <person name="Doyle S."/>
        </authorList>
    </citation>
    <scope>NUCLEOTIDE SEQUENCE [LARGE SCALE GENOMIC DNA]</scope>
    <source>
        <strain evidence="8 9">NCTC8297</strain>
    </source>
</reference>
<dbReference type="Proteomes" id="UP000254741">
    <property type="component" value="Unassembled WGS sequence"/>
</dbReference>
<evidence type="ECO:0000256" key="4">
    <source>
        <dbReference type="ARBA" id="ARBA00022723"/>
    </source>
</evidence>
<evidence type="ECO:0000313" key="8">
    <source>
        <dbReference type="EMBL" id="SUG45876.1"/>
    </source>
</evidence>
<dbReference type="GO" id="GO:0006094">
    <property type="term" value="P:gluconeogenesis"/>
    <property type="evidence" value="ECO:0007669"/>
    <property type="project" value="InterPro"/>
</dbReference>
<dbReference type="PANTHER" id="PTHR30447">
    <property type="entry name" value="FRUCTOSE-1,6-BISPHOSPHATASE CLASS 2"/>
    <property type="match status" value="1"/>
</dbReference>